<dbReference type="CDD" id="cd01763">
    <property type="entry name" value="Ubl_SUMO_like"/>
    <property type="match status" value="1"/>
</dbReference>
<dbReference type="EMBL" id="GGEC01010103">
    <property type="protein sequence ID" value="MBW90586.1"/>
    <property type="molecule type" value="Transcribed_RNA"/>
</dbReference>
<name>A0A2P2JAS7_RHIMU</name>
<evidence type="ECO:0000259" key="2">
    <source>
        <dbReference type="Pfam" id="PF11976"/>
    </source>
</evidence>
<dbReference type="AlphaFoldDB" id="A0A2P2JAS7"/>
<dbReference type="InterPro" id="IPR029071">
    <property type="entry name" value="Ubiquitin-like_domsf"/>
</dbReference>
<organism evidence="3">
    <name type="scientific">Rhizophora mucronata</name>
    <name type="common">Asiatic mangrove</name>
    <dbReference type="NCBI Taxonomy" id="61149"/>
    <lineage>
        <taxon>Eukaryota</taxon>
        <taxon>Viridiplantae</taxon>
        <taxon>Streptophyta</taxon>
        <taxon>Embryophyta</taxon>
        <taxon>Tracheophyta</taxon>
        <taxon>Spermatophyta</taxon>
        <taxon>Magnoliopsida</taxon>
        <taxon>eudicotyledons</taxon>
        <taxon>Gunneridae</taxon>
        <taxon>Pentapetalae</taxon>
        <taxon>rosids</taxon>
        <taxon>fabids</taxon>
        <taxon>Malpighiales</taxon>
        <taxon>Rhizophoraceae</taxon>
        <taxon>Rhizophora</taxon>
    </lineage>
</organism>
<feature type="region of interest" description="Disordered" evidence="1">
    <location>
        <begin position="1"/>
        <end position="28"/>
    </location>
</feature>
<feature type="domain" description="Rad60/SUMO-like" evidence="2">
    <location>
        <begin position="37"/>
        <end position="106"/>
    </location>
</feature>
<sequence>MMQSVEESVRRDLNSSGQDALDAVVDQSLKPPPERAKIVISFQGKDGHKQIRVYKDEKFERLFKMYADNVKLDIQSLAFSFDGDKVNPTATPDDLGMEDDDIIAVHVKKR</sequence>
<dbReference type="PANTHER" id="PTHR47813:SF2">
    <property type="entry name" value="UBIQUITIN-LIKE SUPERFAMILY PROTEIN"/>
    <property type="match status" value="1"/>
</dbReference>
<proteinExistence type="predicted"/>
<dbReference type="PANTHER" id="PTHR47813">
    <property type="entry name" value="UBIQUITIN-LIKE SUPERFAMILY PROTEIN"/>
    <property type="match status" value="1"/>
</dbReference>
<evidence type="ECO:0000256" key="1">
    <source>
        <dbReference type="SAM" id="MobiDB-lite"/>
    </source>
</evidence>
<protein>
    <submittedName>
        <fullName evidence="3">Uncharacterized protein MANES_06G064100</fullName>
    </submittedName>
</protein>
<dbReference type="Pfam" id="PF11976">
    <property type="entry name" value="Rad60-SLD"/>
    <property type="match status" value="1"/>
</dbReference>
<dbReference type="Gene3D" id="3.10.20.90">
    <property type="entry name" value="Phosphatidylinositol 3-kinase Catalytic Subunit, Chain A, domain 1"/>
    <property type="match status" value="1"/>
</dbReference>
<dbReference type="InterPro" id="IPR022617">
    <property type="entry name" value="Rad60/SUMO-like_dom"/>
</dbReference>
<accession>A0A2P2JAS7</accession>
<evidence type="ECO:0000313" key="3">
    <source>
        <dbReference type="EMBL" id="MBW90586.1"/>
    </source>
</evidence>
<dbReference type="SUPFAM" id="SSF54236">
    <property type="entry name" value="Ubiquitin-like"/>
    <property type="match status" value="1"/>
</dbReference>
<reference evidence="3" key="1">
    <citation type="submission" date="2018-02" db="EMBL/GenBank/DDBJ databases">
        <title>Rhizophora mucronata_Transcriptome.</title>
        <authorList>
            <person name="Meera S.P."/>
            <person name="Sreeshan A."/>
            <person name="Augustine A."/>
        </authorList>
    </citation>
    <scope>NUCLEOTIDE SEQUENCE</scope>
    <source>
        <tissue evidence="3">Leaf</tissue>
    </source>
</reference>